<dbReference type="Gene3D" id="2.40.70.10">
    <property type="entry name" value="Acid Proteases"/>
    <property type="match status" value="1"/>
</dbReference>
<organism evidence="2 3">
    <name type="scientific">Cotesia glomerata</name>
    <name type="common">Lepidopteran parasitic wasp</name>
    <name type="synonym">Apanteles glomeratus</name>
    <dbReference type="NCBI Taxonomy" id="32391"/>
    <lineage>
        <taxon>Eukaryota</taxon>
        <taxon>Metazoa</taxon>
        <taxon>Ecdysozoa</taxon>
        <taxon>Arthropoda</taxon>
        <taxon>Hexapoda</taxon>
        <taxon>Insecta</taxon>
        <taxon>Pterygota</taxon>
        <taxon>Neoptera</taxon>
        <taxon>Endopterygota</taxon>
        <taxon>Hymenoptera</taxon>
        <taxon>Apocrita</taxon>
        <taxon>Ichneumonoidea</taxon>
        <taxon>Braconidae</taxon>
        <taxon>Microgastrinae</taxon>
        <taxon>Cotesia</taxon>
    </lineage>
</organism>
<feature type="region of interest" description="Disordered" evidence="1">
    <location>
        <begin position="841"/>
        <end position="888"/>
    </location>
</feature>
<accession>A0AAV7IZ04</accession>
<dbReference type="InterPro" id="IPR001969">
    <property type="entry name" value="Aspartic_peptidase_AS"/>
</dbReference>
<dbReference type="InterPro" id="IPR021109">
    <property type="entry name" value="Peptidase_aspartic_dom_sf"/>
</dbReference>
<name>A0AAV7IZ04_COTGL</name>
<dbReference type="PROSITE" id="PS00141">
    <property type="entry name" value="ASP_PROTEASE"/>
    <property type="match status" value="1"/>
</dbReference>
<reference evidence="2 3" key="1">
    <citation type="journal article" date="2021" name="J. Hered.">
        <title>A chromosome-level genome assembly of the parasitoid wasp, Cotesia glomerata (Hymenoptera: Braconidae).</title>
        <authorList>
            <person name="Pinto B.J."/>
            <person name="Weis J.J."/>
            <person name="Gamble T."/>
            <person name="Ode P.J."/>
            <person name="Paul R."/>
            <person name="Zaspel J.M."/>
        </authorList>
    </citation>
    <scope>NUCLEOTIDE SEQUENCE [LARGE SCALE GENOMIC DNA]</scope>
    <source>
        <strain evidence="2">CgM1</strain>
    </source>
</reference>
<feature type="compositionally biased region" description="Polar residues" evidence="1">
    <location>
        <begin position="19"/>
        <end position="39"/>
    </location>
</feature>
<dbReference type="CDD" id="cd00303">
    <property type="entry name" value="retropepsin_like"/>
    <property type="match status" value="1"/>
</dbReference>
<protein>
    <recommendedName>
        <fullName evidence="4">Peptidase A2 domain-containing protein</fullName>
    </recommendedName>
</protein>
<evidence type="ECO:0008006" key="4">
    <source>
        <dbReference type="Google" id="ProtNLM"/>
    </source>
</evidence>
<gene>
    <name evidence="2" type="ORF">KQX54_011622</name>
</gene>
<dbReference type="Proteomes" id="UP000826195">
    <property type="component" value="Unassembled WGS sequence"/>
</dbReference>
<feature type="non-terminal residue" evidence="2">
    <location>
        <position position="1082"/>
    </location>
</feature>
<keyword evidence="3" id="KW-1185">Reference proteome</keyword>
<dbReference type="AlphaFoldDB" id="A0AAV7IZ04"/>
<feature type="compositionally biased region" description="Low complexity" evidence="1">
    <location>
        <begin position="469"/>
        <end position="481"/>
    </location>
</feature>
<dbReference type="EMBL" id="JAHXZJ010000374">
    <property type="protein sequence ID" value="KAH0561040.1"/>
    <property type="molecule type" value="Genomic_DNA"/>
</dbReference>
<feature type="compositionally biased region" description="Low complexity" evidence="1">
    <location>
        <begin position="861"/>
        <end position="886"/>
    </location>
</feature>
<proteinExistence type="predicted"/>
<feature type="region of interest" description="Disordered" evidence="1">
    <location>
        <begin position="520"/>
        <end position="556"/>
    </location>
</feature>
<feature type="region of interest" description="Disordered" evidence="1">
    <location>
        <begin position="457"/>
        <end position="481"/>
    </location>
</feature>
<comment type="caution">
    <text evidence="2">The sequence shown here is derived from an EMBL/GenBank/DDBJ whole genome shotgun (WGS) entry which is preliminary data.</text>
</comment>
<feature type="region of interest" description="Disordered" evidence="1">
    <location>
        <begin position="17"/>
        <end position="39"/>
    </location>
</feature>
<dbReference type="GO" id="GO:0004190">
    <property type="term" value="F:aspartic-type endopeptidase activity"/>
    <property type="evidence" value="ECO:0007669"/>
    <property type="project" value="InterPro"/>
</dbReference>
<feature type="compositionally biased region" description="Low complexity" evidence="1">
    <location>
        <begin position="529"/>
        <end position="556"/>
    </location>
</feature>
<sequence>MLTRTPINRFTVPAAFEPRQSTSQTNDLPPLPTQTDNLSNIPVSVNTILNSTTHTATDGLDSSINNVSGISNLTVAELSNEPVQTLQNVTQQLRKEVTALRSAQQNFQISVASTWTQSTHRPMTDATYTNTNMYNTYMLTLQPRELFPHTTLPSTIYGQQYSSSQHVPVYPSQSSATQGGAARLPHAQQAPLLPATASGAMPQQYALPPTIPPYTYTYNNTTMPTMQYPYPSLNTQFAPTNTWQNNTSMRPSDIGRVAKSWNVTFPPRDTTVNINAKKYLKIIEQRMSSHEIPFENFRSVVITTLTGHVLECHQSDESILQEIFASQQGHDEPGVSFINRMQCAFSQLEEPLPEEKQIRIIVRKFNHHFLMKFADANIFSYPELYSRVSAWQPVVNSSQPLQTEITSRPRTNHFTKTTKPKTKLNAVTELNEMTLDKQTQDDDSVNSYDTEQTSLYFITNNNPPHRKASNSSDSTQSPSSFSPEYFQNMFKLLFEKLQLGTTASQPSVCQRCGKIGHTADPSEVTNKTIDSSDSVININNSVPEDSPGSSSPNVVSVLHDAPISDSEFEDYESEDESDQPVNPELKIHASYDELTDYLMPIHGATSHIKPVSASIQAPVEVSRMIAKITIDSHVIEALLDSGSERSYISEAAYLTIQGSELQKLGPDPTSTHGVTLADSGSTFTKGGAPFRIEIDGYTFLTWLSVLPGLSTPVILGLDFWKLADIRVESKTATWKLGDNPKGHQFCSRPTRNTIFSLNVLTSSERTELQNFLTSEFDKNKAAKLGLTHLVQHHIEVSDETPVRCKPYRRSPPVMQALHEKVDELLTKGLHHTMLKIRFTDSGDESISSSQENLLDPLKGTPSQPSISSHQTSLSSSLPSSETIEPPRIIKPPEDAVTAAQMSFGKVSSTPPIPAVSTIQDMLKNEFAKLHARIDRAISTQTAPNKRSSLPERPEWVTHLADRLEDVYHLLSVNSKNIAKLEARLDRQTTDVAIQPKGGNQQTPILLQELKESIVKANQDTIKRLEALEQQMQLLHSCEATTTTSAAEVPSPTAQVEPPKYKIGRTPENRAVIPILANQPASA</sequence>
<evidence type="ECO:0000313" key="3">
    <source>
        <dbReference type="Proteomes" id="UP000826195"/>
    </source>
</evidence>
<evidence type="ECO:0000256" key="1">
    <source>
        <dbReference type="SAM" id="MobiDB-lite"/>
    </source>
</evidence>
<dbReference type="GO" id="GO:0006508">
    <property type="term" value="P:proteolysis"/>
    <property type="evidence" value="ECO:0007669"/>
    <property type="project" value="InterPro"/>
</dbReference>
<dbReference type="SUPFAM" id="SSF50630">
    <property type="entry name" value="Acid proteases"/>
    <property type="match status" value="1"/>
</dbReference>
<evidence type="ECO:0000313" key="2">
    <source>
        <dbReference type="EMBL" id="KAH0561040.1"/>
    </source>
</evidence>